<reference evidence="2 3" key="1">
    <citation type="submission" date="2024-02" db="EMBL/GenBank/DDBJ databases">
        <title>A chromosome-level genome assembly of Drosophila madeirensis, a fruit fly species endemic to Madeira island.</title>
        <authorList>
            <person name="Tomihara K."/>
            <person name="Llopart A."/>
            <person name="Yamamoto D."/>
        </authorList>
    </citation>
    <scope>NUCLEOTIDE SEQUENCE [LARGE SCALE GENOMIC DNA]</scope>
    <source>
        <strain evidence="2 3">RF1</strain>
    </source>
</reference>
<feature type="region of interest" description="Disordered" evidence="1">
    <location>
        <begin position="142"/>
        <end position="191"/>
    </location>
</feature>
<feature type="compositionally biased region" description="Polar residues" evidence="1">
    <location>
        <begin position="153"/>
        <end position="169"/>
    </location>
</feature>
<organism evidence="2 3">
    <name type="scientific">Drosophila madeirensis</name>
    <name type="common">Fruit fly</name>
    <dbReference type="NCBI Taxonomy" id="30013"/>
    <lineage>
        <taxon>Eukaryota</taxon>
        <taxon>Metazoa</taxon>
        <taxon>Ecdysozoa</taxon>
        <taxon>Arthropoda</taxon>
        <taxon>Hexapoda</taxon>
        <taxon>Insecta</taxon>
        <taxon>Pterygota</taxon>
        <taxon>Neoptera</taxon>
        <taxon>Endopterygota</taxon>
        <taxon>Diptera</taxon>
        <taxon>Brachycera</taxon>
        <taxon>Muscomorpha</taxon>
        <taxon>Ephydroidea</taxon>
        <taxon>Drosophilidae</taxon>
        <taxon>Drosophila</taxon>
        <taxon>Sophophora</taxon>
    </lineage>
</organism>
<keyword evidence="3" id="KW-1185">Reference proteome</keyword>
<feature type="region of interest" description="Disordered" evidence="1">
    <location>
        <begin position="214"/>
        <end position="238"/>
    </location>
</feature>
<protein>
    <submittedName>
        <fullName evidence="2">Uncharacterized protein</fullName>
    </submittedName>
</protein>
<feature type="compositionally biased region" description="Basic and acidic residues" evidence="1">
    <location>
        <begin position="54"/>
        <end position="70"/>
    </location>
</feature>
<feature type="region of interest" description="Disordered" evidence="1">
    <location>
        <begin position="48"/>
        <end position="70"/>
    </location>
</feature>
<evidence type="ECO:0000313" key="3">
    <source>
        <dbReference type="Proteomes" id="UP001500889"/>
    </source>
</evidence>
<evidence type="ECO:0000313" key="2">
    <source>
        <dbReference type="EMBL" id="BFG02472.1"/>
    </source>
</evidence>
<dbReference type="Proteomes" id="UP001500889">
    <property type="component" value="Chromosome A"/>
</dbReference>
<gene>
    <name evidence="2" type="ORF">DMAD_01965</name>
</gene>
<proteinExistence type="predicted"/>
<dbReference type="EMBL" id="AP029266">
    <property type="protein sequence ID" value="BFG02472.1"/>
    <property type="molecule type" value="Genomic_DNA"/>
</dbReference>
<name>A0AAU9G463_DROMD</name>
<accession>A0AAU9G463</accession>
<sequence>MGRPKRIKRLLPRRKLPKETGLIPKEIIALLMDPSNVKLVKVEATKKRQPHVKVNNDDHKNGEWKLPEGTKYPDERAREITKALEKCYIQSPGPSCNMQRTPFSAESRIFDNVKEGIEAKGSVLRENYESIKFVRPASPRARCPFHPLDLTPENDSWQNSLPNRSPSKPSNDHEERVEDEDAKNPDDDEFFENLEYSEADIGIDMQWKNFIRDVPAESSHPPSLASSDEIDPVSENED</sequence>
<feature type="compositionally biased region" description="Acidic residues" evidence="1">
    <location>
        <begin position="177"/>
        <end position="191"/>
    </location>
</feature>
<dbReference type="AlphaFoldDB" id="A0AAU9G463"/>
<evidence type="ECO:0000256" key="1">
    <source>
        <dbReference type="SAM" id="MobiDB-lite"/>
    </source>
</evidence>
<feature type="compositionally biased region" description="Acidic residues" evidence="1">
    <location>
        <begin position="228"/>
        <end position="238"/>
    </location>
</feature>